<dbReference type="PROSITE" id="PS50109">
    <property type="entry name" value="HIS_KIN"/>
    <property type="match status" value="1"/>
</dbReference>
<dbReference type="EC" id="2.7.13.3" evidence="2"/>
<comment type="catalytic activity">
    <reaction evidence="1">
        <text>ATP + protein L-histidine = ADP + protein N-phospho-L-histidine.</text>
        <dbReference type="EC" id="2.7.13.3"/>
    </reaction>
</comment>
<dbReference type="SUPFAM" id="SSF47384">
    <property type="entry name" value="Homodimeric domain of signal transducing histidine kinase"/>
    <property type="match status" value="1"/>
</dbReference>
<sequence length="912" mass="102800">MATDLIPNTHTGRRLAIIATILAIPLFLLTCYQVSSVTQSVNVRLHALNKLDKLTQYEGLQYDFLSLLYSRDVAQVQQDKALREVWLQLTNRFPTPDKQTTTQLNQTLDTRLSNTTYNNFQLEIQIEKTVEPVYQQIAYQTDPVLADVQTGAFSLIFSDYRTLLTSHFINVNEFLALMANPQGLSNEGLKRLKRQLSEFSAMRKEFINKSQNSLVFNNPQARENLNNFNQHFSDFEWLLNKELKTLEQLLFFDILSTKVDPVEPSHRLAVITTHAQKLTLQAFQLTDRVLAEISQQAQKELVELQWQRNFVIGLVLFASLLALMLGYYVTKSVQATQRQWQLQHKELEAIVQQRTRDIEFAKQKAEAANEHAQQLNADLAVQINKTNSMAEQAQAASQAKSQFLANMSHEIRTPMNGIIGLTELALEETDADKQTDYITKAHQSANSLLGIINDILDFSKIEAGKLELEHTEFSLTSLFNEITATIKLKAEKKQLGLNYRIDPSIPNTLVGDPLRLKQILLNLLGNAIKFTSQGYIEVGCRCINNQQQDRIHLGFYVTDSGVGIAKDKQAQLFDAFTQADTSTTRKFGGTGLGLAISSKLANLMQGQLSVDSELGKGATFSFDCLLQAPTPSTLTPSTLTPSENKAKWSIPFTEVVYVGQDIRLASSIEDWCEYYQLNFSQTTERPTASDKKLIYLVDQSWLLLQTENIQIRSTQSVVVLLQDLIIPQSQVKPVSLNATFNLDKPFIGENLRQVLKRHALQQQWSSEIDQKNKDTVSEIGRKDKDSSDSMLASAHILLVEDNEINQQIAQVMLQMAGAEVDIASNGLDAVEKVKLGQYDLVLMDIQMPVMDGLQATQQIRGIPDKRSIPIVAMTANAMEGDREMCLNAQMDDYLTKPINREHMLKVIKQYIA</sequence>
<evidence type="ECO:0000256" key="9">
    <source>
        <dbReference type="ARBA" id="ARBA00064003"/>
    </source>
</evidence>
<name>A0A2S0VM99_9ALTE</name>
<reference evidence="16 17" key="1">
    <citation type="submission" date="2018-01" db="EMBL/GenBank/DDBJ databases">
        <title>Genome sequence of a Cantenovulum-like bacteria.</title>
        <authorList>
            <person name="Tan W.R."/>
            <person name="Lau N.-S."/>
            <person name="Go F."/>
            <person name="Amirul A.-A.A."/>
        </authorList>
    </citation>
    <scope>NUCLEOTIDE SEQUENCE [LARGE SCALE GENOMIC DNA]</scope>
    <source>
        <strain evidence="16 17">CCB-QB4</strain>
    </source>
</reference>
<evidence type="ECO:0000256" key="4">
    <source>
        <dbReference type="ARBA" id="ARBA00022679"/>
    </source>
</evidence>
<feature type="transmembrane region" description="Helical" evidence="13">
    <location>
        <begin position="15"/>
        <end position="34"/>
    </location>
</feature>
<dbReference type="InterPro" id="IPR036890">
    <property type="entry name" value="HATPase_C_sf"/>
</dbReference>
<evidence type="ECO:0000256" key="6">
    <source>
        <dbReference type="ARBA" id="ARBA00022777"/>
    </source>
</evidence>
<evidence type="ECO:0000256" key="13">
    <source>
        <dbReference type="SAM" id="Phobius"/>
    </source>
</evidence>
<dbReference type="Pfam" id="PF00072">
    <property type="entry name" value="Response_reg"/>
    <property type="match status" value="1"/>
</dbReference>
<keyword evidence="8" id="KW-0902">Two-component regulatory system</keyword>
<dbReference type="CDD" id="cd17546">
    <property type="entry name" value="REC_hyHK_CKI1_RcsC-like"/>
    <property type="match status" value="1"/>
</dbReference>
<dbReference type="FunFam" id="3.30.565.10:FF:000010">
    <property type="entry name" value="Sensor histidine kinase RcsC"/>
    <property type="match status" value="1"/>
</dbReference>
<keyword evidence="12" id="KW-0175">Coiled coil</keyword>
<evidence type="ECO:0000259" key="15">
    <source>
        <dbReference type="PROSITE" id="PS50110"/>
    </source>
</evidence>
<evidence type="ECO:0000256" key="10">
    <source>
        <dbReference type="ARBA" id="ARBA00068150"/>
    </source>
</evidence>
<dbReference type="GO" id="GO:0000155">
    <property type="term" value="F:phosphorelay sensor kinase activity"/>
    <property type="evidence" value="ECO:0007669"/>
    <property type="project" value="InterPro"/>
</dbReference>
<protein>
    <recommendedName>
        <fullName evidence="10">Sensory/regulatory protein RpfC</fullName>
        <ecNumber evidence="2">2.7.13.3</ecNumber>
    </recommendedName>
</protein>
<dbReference type="Gene3D" id="1.10.287.130">
    <property type="match status" value="1"/>
</dbReference>
<feature type="domain" description="Histidine kinase" evidence="14">
    <location>
        <begin position="406"/>
        <end position="628"/>
    </location>
</feature>
<dbReference type="CDD" id="cd16922">
    <property type="entry name" value="HATPase_EvgS-ArcB-TorS-like"/>
    <property type="match status" value="1"/>
</dbReference>
<organism evidence="16 17">
    <name type="scientific">Saccharobesus litoralis</name>
    <dbReference type="NCBI Taxonomy" id="2172099"/>
    <lineage>
        <taxon>Bacteria</taxon>
        <taxon>Pseudomonadati</taxon>
        <taxon>Pseudomonadota</taxon>
        <taxon>Gammaproteobacteria</taxon>
        <taxon>Alteromonadales</taxon>
        <taxon>Alteromonadaceae</taxon>
        <taxon>Saccharobesus</taxon>
    </lineage>
</organism>
<evidence type="ECO:0000256" key="8">
    <source>
        <dbReference type="ARBA" id="ARBA00023012"/>
    </source>
</evidence>
<dbReference type="InterPro" id="IPR036097">
    <property type="entry name" value="HisK_dim/P_sf"/>
</dbReference>
<evidence type="ECO:0000256" key="3">
    <source>
        <dbReference type="ARBA" id="ARBA00022553"/>
    </source>
</evidence>
<evidence type="ECO:0000256" key="12">
    <source>
        <dbReference type="SAM" id="Coils"/>
    </source>
</evidence>
<keyword evidence="4" id="KW-0808">Transferase</keyword>
<dbReference type="SUPFAM" id="SSF52172">
    <property type="entry name" value="CheY-like"/>
    <property type="match status" value="1"/>
</dbReference>
<keyword evidence="5" id="KW-0547">Nucleotide-binding</keyword>
<dbReference type="OrthoDB" id="9810730at2"/>
<proteinExistence type="predicted"/>
<dbReference type="SMART" id="SM00448">
    <property type="entry name" value="REC"/>
    <property type="match status" value="1"/>
</dbReference>
<dbReference type="InterPro" id="IPR011006">
    <property type="entry name" value="CheY-like_superfamily"/>
</dbReference>
<keyword evidence="6" id="KW-0418">Kinase</keyword>
<dbReference type="InterPro" id="IPR004358">
    <property type="entry name" value="Sig_transdc_His_kin-like_C"/>
</dbReference>
<comment type="subunit">
    <text evidence="9">At low DSF concentrations, interacts with RpfF.</text>
</comment>
<dbReference type="SMART" id="SM00388">
    <property type="entry name" value="HisKA"/>
    <property type="match status" value="1"/>
</dbReference>
<keyword evidence="13" id="KW-1133">Transmembrane helix</keyword>
<evidence type="ECO:0000256" key="7">
    <source>
        <dbReference type="ARBA" id="ARBA00022840"/>
    </source>
</evidence>
<evidence type="ECO:0000313" key="17">
    <source>
        <dbReference type="Proteomes" id="UP000244441"/>
    </source>
</evidence>
<feature type="transmembrane region" description="Helical" evidence="13">
    <location>
        <begin position="309"/>
        <end position="329"/>
    </location>
</feature>
<dbReference type="Gene3D" id="3.40.50.2300">
    <property type="match status" value="1"/>
</dbReference>
<dbReference type="FunFam" id="1.10.287.130:FF:000002">
    <property type="entry name" value="Two-component osmosensing histidine kinase"/>
    <property type="match status" value="1"/>
</dbReference>
<evidence type="ECO:0000259" key="14">
    <source>
        <dbReference type="PROSITE" id="PS50109"/>
    </source>
</evidence>
<dbReference type="Proteomes" id="UP000244441">
    <property type="component" value="Chromosome"/>
</dbReference>
<keyword evidence="13" id="KW-0812">Transmembrane</keyword>
<keyword evidence="13" id="KW-0472">Membrane</keyword>
<dbReference type="PANTHER" id="PTHR45339">
    <property type="entry name" value="HYBRID SIGNAL TRANSDUCTION HISTIDINE KINASE J"/>
    <property type="match status" value="1"/>
</dbReference>
<dbReference type="Pfam" id="PF02518">
    <property type="entry name" value="HATPase_c"/>
    <property type="match status" value="1"/>
</dbReference>
<evidence type="ECO:0000256" key="5">
    <source>
        <dbReference type="ARBA" id="ARBA00022741"/>
    </source>
</evidence>
<keyword evidence="17" id="KW-1185">Reference proteome</keyword>
<dbReference type="PANTHER" id="PTHR45339:SF1">
    <property type="entry name" value="HYBRID SIGNAL TRANSDUCTION HISTIDINE KINASE J"/>
    <property type="match status" value="1"/>
</dbReference>
<evidence type="ECO:0000256" key="11">
    <source>
        <dbReference type="PROSITE-ProRule" id="PRU00169"/>
    </source>
</evidence>
<dbReference type="GO" id="GO:0005524">
    <property type="term" value="F:ATP binding"/>
    <property type="evidence" value="ECO:0007669"/>
    <property type="project" value="UniProtKB-KW"/>
</dbReference>
<dbReference type="SMART" id="SM00387">
    <property type="entry name" value="HATPase_c"/>
    <property type="match status" value="1"/>
</dbReference>
<dbReference type="EMBL" id="CP026604">
    <property type="protein sequence ID" value="AWB65309.1"/>
    <property type="molecule type" value="Genomic_DNA"/>
</dbReference>
<dbReference type="InterPro" id="IPR003594">
    <property type="entry name" value="HATPase_dom"/>
</dbReference>
<dbReference type="RefSeq" id="WP_108601386.1">
    <property type="nucleotide sequence ID" value="NZ_CP026604.1"/>
</dbReference>
<dbReference type="PRINTS" id="PR00344">
    <property type="entry name" value="BCTRLSENSOR"/>
</dbReference>
<gene>
    <name evidence="16" type="ORF">C2869_02105</name>
</gene>
<dbReference type="PROSITE" id="PS50110">
    <property type="entry name" value="RESPONSE_REGULATORY"/>
    <property type="match status" value="1"/>
</dbReference>
<dbReference type="AlphaFoldDB" id="A0A2S0VM99"/>
<dbReference type="CDD" id="cd00082">
    <property type="entry name" value="HisKA"/>
    <property type="match status" value="1"/>
</dbReference>
<dbReference type="InterPro" id="IPR001789">
    <property type="entry name" value="Sig_transdc_resp-reg_receiver"/>
</dbReference>
<feature type="coiled-coil region" evidence="12">
    <location>
        <begin position="344"/>
        <end position="385"/>
    </location>
</feature>
<evidence type="ECO:0000256" key="1">
    <source>
        <dbReference type="ARBA" id="ARBA00000085"/>
    </source>
</evidence>
<feature type="domain" description="Response regulatory" evidence="15">
    <location>
        <begin position="795"/>
        <end position="911"/>
    </location>
</feature>
<evidence type="ECO:0000313" key="16">
    <source>
        <dbReference type="EMBL" id="AWB65309.1"/>
    </source>
</evidence>
<dbReference type="InterPro" id="IPR005467">
    <property type="entry name" value="His_kinase_dom"/>
</dbReference>
<dbReference type="Pfam" id="PF00512">
    <property type="entry name" value="HisKA"/>
    <property type="match status" value="1"/>
</dbReference>
<keyword evidence="7" id="KW-0067">ATP-binding</keyword>
<evidence type="ECO:0000256" key="2">
    <source>
        <dbReference type="ARBA" id="ARBA00012438"/>
    </source>
</evidence>
<dbReference type="Gene3D" id="3.30.565.10">
    <property type="entry name" value="Histidine kinase-like ATPase, C-terminal domain"/>
    <property type="match status" value="1"/>
</dbReference>
<dbReference type="SUPFAM" id="SSF55874">
    <property type="entry name" value="ATPase domain of HSP90 chaperone/DNA topoisomerase II/histidine kinase"/>
    <property type="match status" value="1"/>
</dbReference>
<keyword evidence="3 11" id="KW-0597">Phosphoprotein</keyword>
<feature type="modified residue" description="4-aspartylphosphate" evidence="11">
    <location>
        <position position="844"/>
    </location>
</feature>
<accession>A0A2S0VM99</accession>
<dbReference type="InterPro" id="IPR003661">
    <property type="entry name" value="HisK_dim/P_dom"/>
</dbReference>
<dbReference type="KEGG" id="cate:C2869_02105"/>